<evidence type="ECO:0000313" key="2">
    <source>
        <dbReference type="EMBL" id="AJE84725.1"/>
    </source>
</evidence>
<dbReference type="EMBL" id="CP010519">
    <property type="protein sequence ID" value="AJE84725.1"/>
    <property type="molecule type" value="Genomic_DNA"/>
</dbReference>
<protein>
    <submittedName>
        <fullName evidence="2">Uncharacterized protein</fullName>
    </submittedName>
</protein>
<sequence>MRATREVDGAPGAGAARPEGRPMPSLTRSDLAAVGRHDLDSILQQVRIDRFANYLWL</sequence>
<dbReference type="KEGG" id="sals:SLNWT_4349"/>
<dbReference type="Proteomes" id="UP000031523">
    <property type="component" value="Chromosome"/>
</dbReference>
<feature type="region of interest" description="Disordered" evidence="1">
    <location>
        <begin position="1"/>
        <end position="27"/>
    </location>
</feature>
<proteinExistence type="predicted"/>
<organism evidence="2 3">
    <name type="scientific">Streptomyces albus (strain ATCC 21838 / DSM 41398 / FERM P-419 / JCM 4703 / NBRC 107858)</name>
    <dbReference type="NCBI Taxonomy" id="1081613"/>
    <lineage>
        <taxon>Bacteria</taxon>
        <taxon>Bacillati</taxon>
        <taxon>Actinomycetota</taxon>
        <taxon>Actinomycetes</taxon>
        <taxon>Kitasatosporales</taxon>
        <taxon>Streptomycetaceae</taxon>
        <taxon>Streptomyces</taxon>
    </lineage>
</organism>
<evidence type="ECO:0000313" key="3">
    <source>
        <dbReference type="Proteomes" id="UP000031523"/>
    </source>
</evidence>
<evidence type="ECO:0000256" key="1">
    <source>
        <dbReference type="SAM" id="MobiDB-lite"/>
    </source>
</evidence>
<reference evidence="2 3" key="1">
    <citation type="submission" date="2015-01" db="EMBL/GenBank/DDBJ databases">
        <title>Enhanced salinomycin production by adjusting the supply of polyketide extender units in Streptomyce albus DSM 41398.</title>
        <authorList>
            <person name="Lu C."/>
        </authorList>
    </citation>
    <scope>NUCLEOTIDE SEQUENCE [LARGE SCALE GENOMIC DNA]</scope>
    <source>
        <strain evidence="3">ATCC 21838 / DSM 41398 / FERM P-419 / JCM 4703 / NBRC 107858</strain>
    </source>
</reference>
<name>A0A0B5EZD6_STRA4</name>
<keyword evidence="3" id="KW-1185">Reference proteome</keyword>
<gene>
    <name evidence="2" type="ORF">SLNWT_4349</name>
</gene>
<dbReference type="AlphaFoldDB" id="A0A0B5EZD6"/>
<accession>A0A0B5EZD6</accession>